<feature type="binding site" evidence="2">
    <location>
        <begin position="174"/>
        <end position="181"/>
    </location>
    <ligand>
        <name>ATP</name>
        <dbReference type="ChEBI" id="CHEBI:30616"/>
    </ligand>
</feature>
<comment type="caution">
    <text evidence="5">The sequence shown here is derived from an EMBL/GenBank/DDBJ whole genome shotgun (WGS) entry which is preliminary data.</text>
</comment>
<dbReference type="STRING" id="626940.BHW43_04930"/>
<dbReference type="Pfam" id="PF02661">
    <property type="entry name" value="Fic"/>
    <property type="match status" value="1"/>
</dbReference>
<dbReference type="InterPro" id="IPR036597">
    <property type="entry name" value="Fido-like_dom_sf"/>
</dbReference>
<dbReference type="Gene3D" id="1.10.3290.10">
    <property type="entry name" value="Fido-like domain"/>
    <property type="match status" value="1"/>
</dbReference>
<dbReference type="InterPro" id="IPR003812">
    <property type="entry name" value="Fido"/>
</dbReference>
<feature type="domain" description="Fido" evidence="4">
    <location>
        <begin position="94"/>
        <end position="228"/>
    </location>
</feature>
<name>A0A1Q6R6G6_9FIRM</name>
<evidence type="ECO:0000256" key="1">
    <source>
        <dbReference type="PIRSR" id="PIRSR640198-1"/>
    </source>
</evidence>
<dbReference type="InterPro" id="IPR040198">
    <property type="entry name" value="Fido_containing"/>
</dbReference>
<dbReference type="AlphaFoldDB" id="A0A1Q6R6G6"/>
<accession>A0A1Q6R6G6</accession>
<dbReference type="PANTHER" id="PTHR13504">
    <property type="entry name" value="FIDO DOMAIN-CONTAINING PROTEIN DDB_G0283145"/>
    <property type="match status" value="1"/>
</dbReference>
<dbReference type="Proteomes" id="UP000186777">
    <property type="component" value="Unassembled WGS sequence"/>
</dbReference>
<dbReference type="PANTHER" id="PTHR13504:SF38">
    <property type="entry name" value="FIDO DOMAIN-CONTAINING PROTEIN"/>
    <property type="match status" value="1"/>
</dbReference>
<protein>
    <submittedName>
        <fullName evidence="5">Filamentation induced by cAMP protein fic</fullName>
    </submittedName>
</protein>
<dbReference type="GO" id="GO:0005524">
    <property type="term" value="F:ATP binding"/>
    <property type="evidence" value="ECO:0007669"/>
    <property type="project" value="UniProtKB-KW"/>
</dbReference>
<proteinExistence type="predicted"/>
<keyword evidence="2" id="KW-0547">Nucleotide-binding</keyword>
<dbReference type="EMBL" id="MNTG01000026">
    <property type="protein sequence ID" value="OLA37968.1"/>
    <property type="molecule type" value="Genomic_DNA"/>
</dbReference>
<feature type="active site" evidence="1">
    <location>
        <position position="170"/>
    </location>
</feature>
<sequence>MKYENIIKKAEKYHQCAKHVDSLAFTKWEANFELEYTHESTAIEGNTLSLLETKVVLEDGISIGGKHLREIFEVVNHKKAYEFIKQKIADGFSLDEAMTKDIHSILMENIFAGGFYRNVNVRITGANHIPPEPNEAYRQVKNFFADLTWKYKDDPITLAAWTHAEFVRIHPFIDGNGRTSRLIMNYQLLANRLIPISIPKLDRLEYFKRLEEYALHGNIEPFADYIASLEEKRLDEFLAMYL</sequence>
<evidence type="ECO:0000313" key="5">
    <source>
        <dbReference type="EMBL" id="OLA37968.1"/>
    </source>
</evidence>
<dbReference type="SUPFAM" id="SSF140931">
    <property type="entry name" value="Fic-like"/>
    <property type="match status" value="1"/>
</dbReference>
<dbReference type="PROSITE" id="PS51459">
    <property type="entry name" value="FIDO"/>
    <property type="match status" value="1"/>
</dbReference>
<keyword evidence="2" id="KW-0067">ATP-binding</keyword>
<dbReference type="RefSeq" id="WP_303679725.1">
    <property type="nucleotide sequence ID" value="NZ_MNTG01000026.1"/>
</dbReference>
<evidence type="ECO:0000313" key="6">
    <source>
        <dbReference type="Proteomes" id="UP000186777"/>
    </source>
</evidence>
<evidence type="ECO:0000259" key="4">
    <source>
        <dbReference type="PROSITE" id="PS51459"/>
    </source>
</evidence>
<organism evidence="5 6">
    <name type="scientific">Phascolarctobacterium succinatutens</name>
    <dbReference type="NCBI Taxonomy" id="626940"/>
    <lineage>
        <taxon>Bacteria</taxon>
        <taxon>Bacillati</taxon>
        <taxon>Bacillota</taxon>
        <taxon>Negativicutes</taxon>
        <taxon>Acidaminococcales</taxon>
        <taxon>Acidaminococcaceae</taxon>
        <taxon>Phascolarctobacterium</taxon>
    </lineage>
</organism>
<evidence type="ECO:0000256" key="3">
    <source>
        <dbReference type="PIRSR" id="PIRSR640198-3"/>
    </source>
</evidence>
<gene>
    <name evidence="5" type="ORF">BHW43_04930</name>
</gene>
<feature type="site" description="Important for autoinhibition of adenylyltransferase activity" evidence="3">
    <location>
        <position position="44"/>
    </location>
</feature>
<reference evidence="5 6" key="1">
    <citation type="journal article" date="2016" name="Nat. Biotechnol.">
        <title>Measurement of bacterial replication rates in microbial communities.</title>
        <authorList>
            <person name="Brown C.T."/>
            <person name="Olm M.R."/>
            <person name="Thomas B.C."/>
            <person name="Banfield J.F."/>
        </authorList>
    </citation>
    <scope>NUCLEOTIDE SEQUENCE [LARGE SCALE GENOMIC DNA]</scope>
    <source>
        <strain evidence="5">46_33</strain>
    </source>
</reference>
<evidence type="ECO:0000256" key="2">
    <source>
        <dbReference type="PIRSR" id="PIRSR640198-2"/>
    </source>
</evidence>